<dbReference type="InterPro" id="IPR030659">
    <property type="entry name" value="SecY_CS"/>
</dbReference>
<dbReference type="PROSITE" id="PS00756">
    <property type="entry name" value="SECY_2"/>
    <property type="match status" value="1"/>
</dbReference>
<comment type="similarity">
    <text evidence="2 10 13">Belongs to the SecY/SEC61-alpha family.</text>
</comment>
<comment type="subunit">
    <text evidence="10">Component of the Sec protein translocase complex. Heterotrimer consisting of SecY, SecE and SecG subunits. The heterotrimers can form oligomers, although 1 heterotrimer is thought to be able to translocate proteins. Interacts with the ribosome. Interacts with SecDF, and other proteins may be involved. Interacts with SecA.</text>
</comment>
<comment type="subcellular location">
    <subcellularLocation>
        <location evidence="10">Cell membrane</location>
        <topology evidence="10">Multi-pass membrane protein</topology>
    </subcellularLocation>
    <subcellularLocation>
        <location evidence="1 12">Membrane</location>
        <topology evidence="1 12">Multi-pass membrane protein</topology>
    </subcellularLocation>
</comment>
<dbReference type="SUPFAM" id="SSF103491">
    <property type="entry name" value="Preprotein translocase SecY subunit"/>
    <property type="match status" value="1"/>
</dbReference>
<dbReference type="HAMAP" id="MF_01465">
    <property type="entry name" value="SecY"/>
    <property type="match status" value="1"/>
</dbReference>
<keyword evidence="8 10" id="KW-0472">Membrane</keyword>
<feature type="transmembrane region" description="Helical" evidence="10">
    <location>
        <begin position="387"/>
        <end position="409"/>
    </location>
</feature>
<proteinExistence type="inferred from homology"/>
<evidence type="ECO:0000256" key="7">
    <source>
        <dbReference type="ARBA" id="ARBA00023010"/>
    </source>
</evidence>
<keyword evidence="4 10" id="KW-0812">Transmembrane</keyword>
<dbReference type="PANTHER" id="PTHR10906">
    <property type="entry name" value="SECY/SEC61-ALPHA FAMILY MEMBER"/>
    <property type="match status" value="1"/>
</dbReference>
<feature type="transmembrane region" description="Helical" evidence="10">
    <location>
        <begin position="77"/>
        <end position="99"/>
    </location>
</feature>
<dbReference type="Gene3D" id="1.10.3370.10">
    <property type="entry name" value="SecY subunit domain"/>
    <property type="match status" value="1"/>
</dbReference>
<dbReference type="GO" id="GO:0005886">
    <property type="term" value="C:plasma membrane"/>
    <property type="evidence" value="ECO:0007669"/>
    <property type="project" value="UniProtKB-SubCell"/>
</dbReference>
<accession>A0A934U0H7</accession>
<keyword evidence="10" id="KW-1003">Cell membrane</keyword>
<dbReference type="PRINTS" id="PR00303">
    <property type="entry name" value="SECYTRNLCASE"/>
</dbReference>
<protein>
    <recommendedName>
        <fullName evidence="9 10">Protein translocase subunit SecY</fullName>
    </recommendedName>
</protein>
<evidence type="ECO:0000256" key="10">
    <source>
        <dbReference type="HAMAP-Rule" id="MF_01465"/>
    </source>
</evidence>
<dbReference type="EMBL" id="JAEQMG010000048">
    <property type="protein sequence ID" value="MBK6088233.1"/>
    <property type="molecule type" value="Genomic_DNA"/>
</dbReference>
<evidence type="ECO:0000256" key="1">
    <source>
        <dbReference type="ARBA" id="ARBA00004141"/>
    </source>
</evidence>
<keyword evidence="5 10" id="KW-0653">Protein transport</keyword>
<dbReference type="InterPro" id="IPR002208">
    <property type="entry name" value="SecY/SEC61-alpha"/>
</dbReference>
<feature type="transmembrane region" description="Helical" evidence="10">
    <location>
        <begin position="237"/>
        <end position="257"/>
    </location>
</feature>
<dbReference type="InterPro" id="IPR023201">
    <property type="entry name" value="SecY_dom_sf"/>
</dbReference>
<evidence type="ECO:0000256" key="3">
    <source>
        <dbReference type="ARBA" id="ARBA00022448"/>
    </source>
</evidence>
<evidence type="ECO:0000256" key="4">
    <source>
        <dbReference type="ARBA" id="ARBA00022692"/>
    </source>
</evidence>
<dbReference type="GO" id="GO:0006605">
    <property type="term" value="P:protein targeting"/>
    <property type="evidence" value="ECO:0007669"/>
    <property type="project" value="UniProtKB-UniRule"/>
</dbReference>
<dbReference type="PIRSF" id="PIRSF004557">
    <property type="entry name" value="SecY"/>
    <property type="match status" value="1"/>
</dbReference>
<sequence length="453" mass="50071">MFKTIKNAWSIPDLRKKILFTLLIIVIFRIGSVIPVPFLNMDALAHVMNNAAGSGVDDTLVGYLNTLSGGAFSNATIFAMGITPYINSSIIMQLLCVAIPPLERLSKEGEEGRKKIAAITRYVTVGLGLIQGTAYYFFLKNTYDTQAPASGDWTPTNLPLAKYTSGFSMWFAAFVIIFVFTAGTALIMWLGEQINKNGIGNGISILLFAGIVARLPYTVNLLGEYWKLGAQGSTQYYVLVPLFVVLFLAVIWFITFMQDAERRIPIQYAKRVVGRKMYGGQSTHLPIKVTLGGVMPIIFASSILSIPSTIQMFVQPKEGFWKSFLDAFSTRGWLYAVLYFVLILAFAYFYTTIQYNPIEMANNLKQNNGTIPGIRPGRPTADFIAKILSRITLIGALFLSVIALLPILYSDATQMYGLSMGGTSVIIIVGVALDTAKQLESQMMMRHYKGFLD</sequence>
<feature type="transmembrane region" description="Helical" evidence="10">
    <location>
        <begin position="333"/>
        <end position="350"/>
    </location>
</feature>
<comment type="caution">
    <text evidence="14">The sequence shown here is derived from an EMBL/GenBank/DDBJ whole genome shotgun (WGS) entry which is preliminary data.</text>
</comment>
<keyword evidence="15" id="KW-1185">Reference proteome</keyword>
<dbReference type="GO" id="GO:0043952">
    <property type="term" value="P:protein transport by the Sec complex"/>
    <property type="evidence" value="ECO:0007669"/>
    <property type="project" value="UniProtKB-UniRule"/>
</dbReference>
<feature type="transmembrane region" description="Helical" evidence="10">
    <location>
        <begin position="285"/>
        <end position="313"/>
    </location>
</feature>
<evidence type="ECO:0000256" key="2">
    <source>
        <dbReference type="ARBA" id="ARBA00005751"/>
    </source>
</evidence>
<evidence type="ECO:0000256" key="8">
    <source>
        <dbReference type="ARBA" id="ARBA00023136"/>
    </source>
</evidence>
<evidence type="ECO:0000313" key="14">
    <source>
        <dbReference type="EMBL" id="MBK6088233.1"/>
    </source>
</evidence>
<comment type="function">
    <text evidence="10 11">The central subunit of the protein translocation channel SecYEG. Consists of two halves formed by TMs 1-5 and 6-10. These two domains form a lateral gate at the front which open onto the bilayer between TMs 2 and 7, and are clamped together by SecE at the back. The channel is closed by both a pore ring composed of hydrophobic SecY resides and a short helix (helix 2A) on the extracellular side of the membrane which forms a plug. The plug probably moves laterally to allow the channel to open. The ring and the pore may move independently.</text>
</comment>
<dbReference type="GO" id="GO:0065002">
    <property type="term" value="P:intracellular protein transmembrane transport"/>
    <property type="evidence" value="ECO:0007669"/>
    <property type="project" value="UniProtKB-UniRule"/>
</dbReference>
<dbReference type="InterPro" id="IPR026593">
    <property type="entry name" value="SecY"/>
</dbReference>
<feature type="transmembrane region" description="Helical" evidence="10">
    <location>
        <begin position="119"/>
        <end position="138"/>
    </location>
</feature>
<evidence type="ECO:0000256" key="6">
    <source>
        <dbReference type="ARBA" id="ARBA00022989"/>
    </source>
</evidence>
<evidence type="ECO:0000313" key="15">
    <source>
        <dbReference type="Proteomes" id="UP000633365"/>
    </source>
</evidence>
<name>A0A934U0H7_9FIRM</name>
<evidence type="ECO:0000256" key="9">
    <source>
        <dbReference type="ARBA" id="ARBA00039733"/>
    </source>
</evidence>
<evidence type="ECO:0000256" key="11">
    <source>
        <dbReference type="RuleBase" id="RU000537"/>
    </source>
</evidence>
<dbReference type="AlphaFoldDB" id="A0A934U0H7"/>
<keyword evidence="3 10" id="KW-0813">Transport</keyword>
<dbReference type="NCBIfam" id="TIGR00967">
    <property type="entry name" value="3a0501s007"/>
    <property type="match status" value="1"/>
</dbReference>
<evidence type="ECO:0000256" key="12">
    <source>
        <dbReference type="RuleBase" id="RU003484"/>
    </source>
</evidence>
<reference evidence="14" key="1">
    <citation type="submission" date="2021-01" db="EMBL/GenBank/DDBJ databases">
        <title>Genome public.</title>
        <authorList>
            <person name="Liu C."/>
            <person name="Sun Q."/>
        </authorList>
    </citation>
    <scope>NUCLEOTIDE SEQUENCE</scope>
    <source>
        <strain evidence="14">M6</strain>
    </source>
</reference>
<evidence type="ECO:0000256" key="13">
    <source>
        <dbReference type="RuleBase" id="RU004349"/>
    </source>
</evidence>
<dbReference type="Pfam" id="PF00344">
    <property type="entry name" value="SecY"/>
    <property type="match status" value="1"/>
</dbReference>
<dbReference type="Proteomes" id="UP000633365">
    <property type="component" value="Unassembled WGS sequence"/>
</dbReference>
<evidence type="ECO:0000256" key="5">
    <source>
        <dbReference type="ARBA" id="ARBA00022927"/>
    </source>
</evidence>
<dbReference type="FunFam" id="1.10.3370.10:FF:000001">
    <property type="entry name" value="Preprotein translocase subunit SecY"/>
    <property type="match status" value="1"/>
</dbReference>
<feature type="transmembrane region" description="Helical" evidence="10">
    <location>
        <begin position="20"/>
        <end position="39"/>
    </location>
</feature>
<feature type="transmembrane region" description="Helical" evidence="10">
    <location>
        <begin position="167"/>
        <end position="191"/>
    </location>
</feature>
<organism evidence="14 15">
    <name type="scientific">Ruminococcus difficilis</name>
    <dbReference type="NCBI Taxonomy" id="2763069"/>
    <lineage>
        <taxon>Bacteria</taxon>
        <taxon>Bacillati</taxon>
        <taxon>Bacillota</taxon>
        <taxon>Clostridia</taxon>
        <taxon>Eubacteriales</taxon>
        <taxon>Oscillospiraceae</taxon>
        <taxon>Ruminococcus</taxon>
    </lineage>
</organism>
<dbReference type="PROSITE" id="PS00755">
    <property type="entry name" value="SECY_1"/>
    <property type="match status" value="1"/>
</dbReference>
<gene>
    <name evidence="10 14" type="primary">secY</name>
    <name evidence="14" type="ORF">JKK62_06115</name>
</gene>
<dbReference type="RefSeq" id="WP_201427135.1">
    <property type="nucleotide sequence ID" value="NZ_JAEQMG010000048.1"/>
</dbReference>
<keyword evidence="7 10" id="KW-0811">Translocation</keyword>
<feature type="transmembrane region" description="Helical" evidence="10">
    <location>
        <begin position="198"/>
        <end position="217"/>
    </location>
</feature>
<feature type="transmembrane region" description="Helical" evidence="10">
    <location>
        <begin position="415"/>
        <end position="436"/>
    </location>
</feature>
<keyword evidence="6 10" id="KW-1133">Transmembrane helix</keyword>